<protein>
    <submittedName>
        <fullName evidence="1">Uncharacterized protein</fullName>
    </submittedName>
</protein>
<reference evidence="1" key="1">
    <citation type="submission" date="2014-12" db="EMBL/GenBank/DDBJ databases">
        <title>Insight into the proteome of Arion vulgaris.</title>
        <authorList>
            <person name="Aradska J."/>
            <person name="Bulat T."/>
            <person name="Smidak R."/>
            <person name="Sarate P."/>
            <person name="Gangsoo J."/>
            <person name="Sialana F."/>
            <person name="Bilban M."/>
            <person name="Lubec G."/>
        </authorList>
    </citation>
    <scope>NUCLEOTIDE SEQUENCE</scope>
    <source>
        <tissue evidence="1">Skin</tissue>
    </source>
</reference>
<dbReference type="AlphaFoldDB" id="A0A0B7B4L8"/>
<organism evidence="1">
    <name type="scientific">Arion vulgaris</name>
    <dbReference type="NCBI Taxonomy" id="1028688"/>
    <lineage>
        <taxon>Eukaryota</taxon>
        <taxon>Metazoa</taxon>
        <taxon>Spiralia</taxon>
        <taxon>Lophotrochozoa</taxon>
        <taxon>Mollusca</taxon>
        <taxon>Gastropoda</taxon>
        <taxon>Heterobranchia</taxon>
        <taxon>Euthyneura</taxon>
        <taxon>Panpulmonata</taxon>
        <taxon>Eupulmonata</taxon>
        <taxon>Stylommatophora</taxon>
        <taxon>Helicina</taxon>
        <taxon>Arionoidea</taxon>
        <taxon>Arionidae</taxon>
        <taxon>Arion</taxon>
    </lineage>
</organism>
<feature type="non-terminal residue" evidence="1">
    <location>
        <position position="50"/>
    </location>
</feature>
<proteinExistence type="predicted"/>
<accession>A0A0B7B4L8</accession>
<evidence type="ECO:0000313" key="1">
    <source>
        <dbReference type="EMBL" id="CEK88299.1"/>
    </source>
</evidence>
<sequence>MTRDRRRKQYLLWLFTSNKEVEKHICAFKYKCYRRKSPPYITDREENKQI</sequence>
<dbReference type="EMBL" id="HACG01041434">
    <property type="protein sequence ID" value="CEK88299.1"/>
    <property type="molecule type" value="Transcribed_RNA"/>
</dbReference>
<name>A0A0B7B4L8_9EUPU</name>
<gene>
    <name evidence="1" type="primary">ORF164502</name>
</gene>